<name>A0A6B0U1X7_IXORI</name>
<accession>A0A6B0U1X7</accession>
<proteinExistence type="predicted"/>
<organism evidence="2">
    <name type="scientific">Ixodes ricinus</name>
    <name type="common">Common tick</name>
    <name type="synonym">Acarus ricinus</name>
    <dbReference type="NCBI Taxonomy" id="34613"/>
    <lineage>
        <taxon>Eukaryota</taxon>
        <taxon>Metazoa</taxon>
        <taxon>Ecdysozoa</taxon>
        <taxon>Arthropoda</taxon>
        <taxon>Chelicerata</taxon>
        <taxon>Arachnida</taxon>
        <taxon>Acari</taxon>
        <taxon>Parasitiformes</taxon>
        <taxon>Ixodida</taxon>
        <taxon>Ixodoidea</taxon>
        <taxon>Ixodidae</taxon>
        <taxon>Ixodinae</taxon>
        <taxon>Ixodes</taxon>
    </lineage>
</organism>
<evidence type="ECO:0000256" key="1">
    <source>
        <dbReference type="SAM" id="SignalP"/>
    </source>
</evidence>
<evidence type="ECO:0000313" key="2">
    <source>
        <dbReference type="EMBL" id="MXU86519.1"/>
    </source>
</evidence>
<dbReference type="AlphaFoldDB" id="A0A6B0U1X7"/>
<sequence length="91" mass="9988">MVVLITLLPSLLLQFSQGVPRHSAALKTPGVTTAPERSGPHKDFSLKHTSKTLHALKVFKVVSIILVNSRRTTVCATLRKIPRALVTNHKN</sequence>
<keyword evidence="1" id="KW-0732">Signal</keyword>
<reference evidence="2" key="1">
    <citation type="submission" date="2019-12" db="EMBL/GenBank/DDBJ databases">
        <title>An insight into the sialome of adult female Ixodes ricinus ticks feeding for 6 days.</title>
        <authorList>
            <person name="Perner J."/>
            <person name="Ribeiro J.M.C."/>
        </authorList>
    </citation>
    <scope>NUCLEOTIDE SEQUENCE</scope>
    <source>
        <strain evidence="2">Semi-engorged</strain>
        <tissue evidence="2">Salivary glands</tissue>
    </source>
</reference>
<feature type="signal peptide" evidence="1">
    <location>
        <begin position="1"/>
        <end position="18"/>
    </location>
</feature>
<feature type="chain" id="PRO_5025373364" evidence="1">
    <location>
        <begin position="19"/>
        <end position="91"/>
    </location>
</feature>
<dbReference type="EMBL" id="GIFC01004436">
    <property type="protein sequence ID" value="MXU86519.1"/>
    <property type="molecule type" value="Transcribed_RNA"/>
</dbReference>
<protein>
    <submittedName>
        <fullName evidence="2">Putative secreted protein</fullName>
    </submittedName>
</protein>